<name>A0ABU0GNA5_9CELL</name>
<evidence type="ECO:0000313" key="16">
    <source>
        <dbReference type="Proteomes" id="UP001240250"/>
    </source>
</evidence>
<keyword evidence="10 11" id="KW-0413">Isomerase</keyword>
<dbReference type="NCBIfam" id="TIGR01447">
    <property type="entry name" value="recD"/>
    <property type="match status" value="1"/>
</dbReference>
<accession>A0ABU0GNA5</accession>
<dbReference type="Pfam" id="PF13538">
    <property type="entry name" value="UvrD_C_2"/>
    <property type="match status" value="1"/>
</dbReference>
<dbReference type="InterPro" id="IPR041851">
    <property type="entry name" value="RecD_N_sf"/>
</dbReference>
<evidence type="ECO:0000256" key="5">
    <source>
        <dbReference type="ARBA" id="ARBA00022806"/>
    </source>
</evidence>
<feature type="binding site" evidence="11">
    <location>
        <begin position="220"/>
        <end position="227"/>
    </location>
    <ligand>
        <name>ATP</name>
        <dbReference type="ChEBI" id="CHEBI:30616"/>
    </ligand>
</feature>
<proteinExistence type="inferred from homology"/>
<dbReference type="Pfam" id="PF13245">
    <property type="entry name" value="AAA_19"/>
    <property type="match status" value="1"/>
</dbReference>
<feature type="region of interest" description="Disordered" evidence="12">
    <location>
        <begin position="1"/>
        <end position="37"/>
    </location>
</feature>
<evidence type="ECO:0000256" key="8">
    <source>
        <dbReference type="ARBA" id="ARBA00023125"/>
    </source>
</evidence>
<dbReference type="InterPro" id="IPR049550">
    <property type="entry name" value="RecD_N"/>
</dbReference>
<dbReference type="EMBL" id="JAUSVM010000001">
    <property type="protein sequence ID" value="MDQ0426429.1"/>
    <property type="molecule type" value="Genomic_DNA"/>
</dbReference>
<keyword evidence="8 11" id="KW-0238">DNA-binding</keyword>
<evidence type="ECO:0000256" key="9">
    <source>
        <dbReference type="ARBA" id="ARBA00023204"/>
    </source>
</evidence>
<dbReference type="Gene3D" id="3.40.50.300">
    <property type="entry name" value="P-loop containing nucleotide triphosphate hydrolases"/>
    <property type="match status" value="3"/>
</dbReference>
<keyword evidence="2 11" id="KW-0547">Nucleotide-binding</keyword>
<evidence type="ECO:0000256" key="2">
    <source>
        <dbReference type="ARBA" id="ARBA00022741"/>
    </source>
</evidence>
<gene>
    <name evidence="11" type="primary">recD</name>
    <name evidence="15" type="ORF">JO380_002810</name>
</gene>
<evidence type="ECO:0000256" key="6">
    <source>
        <dbReference type="ARBA" id="ARBA00022839"/>
    </source>
</evidence>
<dbReference type="SUPFAM" id="SSF52540">
    <property type="entry name" value="P-loop containing nucleoside triphosphate hydrolases"/>
    <property type="match status" value="1"/>
</dbReference>
<feature type="domain" description="RecBCD enzyme subunit RecD N-terminal" evidence="14">
    <location>
        <begin position="50"/>
        <end position="157"/>
    </location>
</feature>
<keyword evidence="4 11" id="KW-0378">Hydrolase</keyword>
<reference evidence="15 16" key="1">
    <citation type="submission" date="2023-07" db="EMBL/GenBank/DDBJ databases">
        <title>Sequencing the genomes of 1000 actinobacteria strains.</title>
        <authorList>
            <person name="Klenk H.-P."/>
        </authorList>
    </citation>
    <scope>NUCLEOTIDE SEQUENCE [LARGE SCALE GENOMIC DNA]</scope>
    <source>
        <strain evidence="15 16">DSM 14785</strain>
    </source>
</reference>
<dbReference type="PANTHER" id="PTHR43788">
    <property type="entry name" value="DNA2/NAM7 HELICASE FAMILY MEMBER"/>
    <property type="match status" value="1"/>
</dbReference>
<dbReference type="HAMAP" id="MF_01487">
    <property type="entry name" value="RecD"/>
    <property type="match status" value="1"/>
</dbReference>
<evidence type="ECO:0000256" key="7">
    <source>
        <dbReference type="ARBA" id="ARBA00022840"/>
    </source>
</evidence>
<dbReference type="InterPro" id="IPR027785">
    <property type="entry name" value="UvrD-like_helicase_C"/>
</dbReference>
<dbReference type="Proteomes" id="UP001240250">
    <property type="component" value="Unassembled WGS sequence"/>
</dbReference>
<evidence type="ECO:0000259" key="14">
    <source>
        <dbReference type="Pfam" id="PF21185"/>
    </source>
</evidence>
<dbReference type="EC" id="5.6.2.3" evidence="11"/>
<evidence type="ECO:0000256" key="4">
    <source>
        <dbReference type="ARBA" id="ARBA00022801"/>
    </source>
</evidence>
<feature type="region of interest" description="Disordered" evidence="12">
    <location>
        <begin position="394"/>
        <end position="419"/>
    </location>
</feature>
<evidence type="ECO:0000256" key="3">
    <source>
        <dbReference type="ARBA" id="ARBA00022763"/>
    </source>
</evidence>
<comment type="catalytic activity">
    <reaction evidence="11">
        <text>ATP + H2O = ADP + phosphate + H(+)</text>
        <dbReference type="Rhea" id="RHEA:13065"/>
        <dbReference type="ChEBI" id="CHEBI:15377"/>
        <dbReference type="ChEBI" id="CHEBI:15378"/>
        <dbReference type="ChEBI" id="CHEBI:30616"/>
        <dbReference type="ChEBI" id="CHEBI:43474"/>
        <dbReference type="ChEBI" id="CHEBI:456216"/>
        <dbReference type="EC" id="5.6.2.3"/>
    </reaction>
</comment>
<comment type="miscellaneous">
    <text evidence="11">In the RecBCD complex, RecB has a slow 3'-5' helicase, an exonuclease activity and loads RecA onto ssDNA, RecD has a fast 5'-3' helicase activity, while RecC stimulates the ATPase and processivity of the RecB helicase and contributes to recognition of the Chi site.</text>
</comment>
<comment type="subunit">
    <text evidence="11">Heterotrimer of RecB, RecC and RecD. All subunits contribute to DNA-binding.</text>
</comment>
<dbReference type="GO" id="GO:0008854">
    <property type="term" value="F:exodeoxyribonuclease V activity"/>
    <property type="evidence" value="ECO:0007669"/>
    <property type="project" value="UniProtKB-EC"/>
</dbReference>
<comment type="caution">
    <text evidence="15">The sequence shown here is derived from an EMBL/GenBank/DDBJ whole genome shotgun (WGS) entry which is preliminary data.</text>
</comment>
<feature type="domain" description="UvrD-like helicase C-terminal" evidence="13">
    <location>
        <begin position="613"/>
        <end position="660"/>
    </location>
</feature>
<keyword evidence="7 11" id="KW-0067">ATP-binding</keyword>
<dbReference type="CDD" id="cd17933">
    <property type="entry name" value="DEXSc_RecD-like"/>
    <property type="match status" value="1"/>
</dbReference>
<comment type="function">
    <text evidence="11">A helicase/nuclease that prepares dsDNA breaks (DSB) for recombinational DNA repair. Binds to DSBs and unwinds DNA via a highly rapid and processive ATP-dependent bidirectional helicase activity. Unwinds dsDNA until it encounters a Chi (crossover hotspot instigator) sequence from the 3' direction. Cuts ssDNA a few nucleotides 3' to the Chi site. The properties and activities of the enzyme are changed at Chi. The Chi-altered holoenzyme produces a long 3'-ssDNA overhang and facilitates RecA-binding to the ssDNA for homologous DNA recombination and repair. Holoenzyme degrades any linearized DNA that is unable to undergo homologous recombination. In the holoenzyme this subunit has ssDNA-dependent ATPase and 5'-3' helicase activity. When added to pre-assembled RecBC greatly stimulates nuclease activity and augments holoenzyme processivity. Negatively regulates the RecA-loading ability of RecBCD.</text>
</comment>
<keyword evidence="5 11" id="KW-0347">Helicase</keyword>
<evidence type="ECO:0000313" key="15">
    <source>
        <dbReference type="EMBL" id="MDQ0426429.1"/>
    </source>
</evidence>
<keyword evidence="6 11" id="KW-0269">Exonuclease</keyword>
<evidence type="ECO:0000256" key="10">
    <source>
        <dbReference type="ARBA" id="ARBA00023235"/>
    </source>
</evidence>
<dbReference type="InterPro" id="IPR050534">
    <property type="entry name" value="Coronavir_polyprotein_1ab"/>
</dbReference>
<evidence type="ECO:0000256" key="1">
    <source>
        <dbReference type="ARBA" id="ARBA00022722"/>
    </source>
</evidence>
<dbReference type="Gene3D" id="1.10.10.1020">
    <property type="entry name" value="RecBCD complex, subunit RecD, N-terminal domain"/>
    <property type="match status" value="1"/>
</dbReference>
<feature type="compositionally biased region" description="Low complexity" evidence="12">
    <location>
        <begin position="15"/>
        <end position="27"/>
    </location>
</feature>
<keyword evidence="3 11" id="KW-0227">DNA damage</keyword>
<sequence>MVNAATVDGTAPDRTAPGATTAAVVAPAPDPGDPRRPWRAGPLLATFATAGVLTSADVRVAERLGALTGEDDATVLLAAALAVRAVRAGSVCVDLADAPSLVAEGPPDAPDVPPPDVPLPWPAHDAWTAAVRRSPLVADGPDGPADRPVRWVDGRVYLDRYWRDEQVVRREVDARLGGVLPVDDAALRAAVAARFPGPRDARQRVAAATAALSRLTVLTGGPGTGKTTTVARLVAVLRDVHGPGLRVALAAPTGRAAARLQEAVTAELDRLAREDDVRGGAQVDEVAAPVAAATARLTASTVHRLLGWRPSSTRFAHDRTHRLPHDLVVLDEASMVSLPLLARVLDALRPDARLVLVGDPDQLASVEVGAVLGDLVARPAPPGPLPARLATLLPDDVPTAPPPGRAAGSPDPSDVPEPQVDHARDAAALHAGVVRLVVPHRFGHDLGVLADAVRRGDADAALALLRTPGAHWSLVEPAGDVPTDAEVAAVRDAVATTGARVVAAARAGDAAGALAALGEHRLLLAHRRGPAGVARWAALAQRWVEDATHDPAPGAWPAGRPLLVTTNDRTTGLSNGDTGVVVADGHGGVVAAFGDPAAPRLVRPHRLPAVETVHAMTVHRAQGSQLTTVTVVLPPASSPLLTRELLYTAITRAREHVQVVGSGDAVRAAVERPVRRASGLRFDR</sequence>
<dbReference type="InterPro" id="IPR027417">
    <property type="entry name" value="P-loop_NTPase"/>
</dbReference>
<dbReference type="Pfam" id="PF21185">
    <property type="entry name" value="RecD_N"/>
    <property type="match status" value="1"/>
</dbReference>
<dbReference type="CDD" id="cd18809">
    <property type="entry name" value="SF1_C_RecD"/>
    <property type="match status" value="1"/>
</dbReference>
<protein>
    <recommendedName>
        <fullName evidence="11">RecBCD enzyme subunit RecD</fullName>
        <ecNumber evidence="11">5.6.2.3</ecNumber>
    </recommendedName>
    <alternativeName>
        <fullName evidence="11">DNA 5'-3' helicase subunit RecD</fullName>
    </alternativeName>
    <alternativeName>
        <fullName evidence="11">Exonuclease V subunit RecD</fullName>
        <shortName evidence="11">ExoV subunit RecD</shortName>
    </alternativeName>
    <alternativeName>
        <fullName evidence="11">Helicase/nuclease RecBCD subunit RecD</fullName>
    </alternativeName>
</protein>
<dbReference type="PANTHER" id="PTHR43788:SF6">
    <property type="entry name" value="DNA HELICASE B"/>
    <property type="match status" value="1"/>
</dbReference>
<keyword evidence="9 11" id="KW-0234">DNA repair</keyword>
<comment type="similarity">
    <text evidence="11">Belongs to the RecD family.</text>
</comment>
<evidence type="ECO:0000256" key="11">
    <source>
        <dbReference type="HAMAP-Rule" id="MF_01487"/>
    </source>
</evidence>
<organism evidence="15 16">
    <name type="scientific">Cellulomonas iranensis</name>
    <dbReference type="NCBI Taxonomy" id="76862"/>
    <lineage>
        <taxon>Bacteria</taxon>
        <taxon>Bacillati</taxon>
        <taxon>Actinomycetota</taxon>
        <taxon>Actinomycetes</taxon>
        <taxon>Micrococcales</taxon>
        <taxon>Cellulomonadaceae</taxon>
        <taxon>Cellulomonas</taxon>
    </lineage>
</organism>
<evidence type="ECO:0000259" key="13">
    <source>
        <dbReference type="Pfam" id="PF13538"/>
    </source>
</evidence>
<keyword evidence="16" id="KW-1185">Reference proteome</keyword>
<dbReference type="InterPro" id="IPR006344">
    <property type="entry name" value="RecD"/>
</dbReference>
<dbReference type="RefSeq" id="WP_307416838.1">
    <property type="nucleotide sequence ID" value="NZ_JAUSVM010000001.1"/>
</dbReference>
<evidence type="ECO:0000256" key="12">
    <source>
        <dbReference type="SAM" id="MobiDB-lite"/>
    </source>
</evidence>
<keyword evidence="1 11" id="KW-0540">Nuclease</keyword>